<feature type="compositionally biased region" description="Low complexity" evidence="1">
    <location>
        <begin position="490"/>
        <end position="506"/>
    </location>
</feature>
<dbReference type="InterPro" id="IPR048363">
    <property type="entry name" value="CTSRT_C2"/>
</dbReference>
<keyword evidence="4" id="KW-1185">Reference proteome</keyword>
<evidence type="ECO:0000313" key="4">
    <source>
        <dbReference type="Proteomes" id="UP000823561"/>
    </source>
</evidence>
<sequence length="663" mass="73140">MDAAQYDKGSQRASTSRAGSIPRRSTTGQSSQQTTNGIAQLLRGASPREQTDSDDEFEEDYFQTLVTRGAARGVLTVHVKDCRDFKNLSVKRGTQSFMRVSVGGKVKCTRLQPYNDQKANNGNNVAIAFNEWMYFSIRIPKEEERPLDTVHHIVVLELIFFEQDSGVPKLIGKTIVKLHDIMNKERAVMHEDLKRSRQVICKLDLEMVITYGTFGYGHSHQLQHPKRTMDSFVDRSLFLRCPPPDGRRDPRYNVLTPHPTISPYIDIIESLLKKESTGLDAPDSHHILPPPVMAQLQRRGRLLQLHETFQSYQNETDVIQGLEKIILKRGLQASSTWRQNKKSKKILNRWKNKANLIPKLLGFAAQDTKKSGPGQEATLSPRARSPLLAAVLKANRMKAAIEETDEPQPDSPPSPRVIFEQEQEGYAAPPAPLFRPGESLFPADEVPTPRRSAERERTEEEAVVSGMNSLSLSPENPRSSPVGLQERKLPTTTSSSRGTSPTTSPGQAGLSGPATSSPMGSFWGKLKGTGGTTELEEDVSPGISVPGRQDLPWLNSPAQPVTAAPPPVRPADPSSQSEEDPTEMWLQALASIPSLSSMLSDKDLEPIRGSLAFSPPHSDPSPQEAGSTSLFTGSGGRRPKPGRDKLKTMEGSNAPYRKQSHPR</sequence>
<feature type="region of interest" description="Disordered" evidence="1">
    <location>
        <begin position="1"/>
        <end position="56"/>
    </location>
</feature>
<dbReference type="InterPro" id="IPR000008">
    <property type="entry name" value="C2_dom"/>
</dbReference>
<feature type="compositionally biased region" description="Low complexity" evidence="1">
    <location>
        <begin position="25"/>
        <end position="35"/>
    </location>
</feature>
<feature type="compositionally biased region" description="Basic and acidic residues" evidence="1">
    <location>
        <begin position="447"/>
        <end position="460"/>
    </location>
</feature>
<dbReference type="Gene3D" id="2.60.40.150">
    <property type="entry name" value="C2 domain"/>
    <property type="match status" value="1"/>
</dbReference>
<dbReference type="SUPFAM" id="SSF49562">
    <property type="entry name" value="C2 domain (Calcium/lipid-binding domain, CaLB)"/>
    <property type="match status" value="1"/>
</dbReference>
<evidence type="ECO:0000313" key="3">
    <source>
        <dbReference type="EMBL" id="KAG5285740.1"/>
    </source>
</evidence>
<accession>A0AAV6HI44</accession>
<name>A0AAV6HI44_9TELE</name>
<dbReference type="PANTHER" id="PTHR21665:SF2">
    <property type="entry name" value="CATION CHANNEL SPERM-ASSOCIATED TARGETING SUBUNIT TAU"/>
    <property type="match status" value="1"/>
</dbReference>
<dbReference type="PROSITE" id="PS50004">
    <property type="entry name" value="C2"/>
    <property type="match status" value="1"/>
</dbReference>
<feature type="region of interest" description="Disordered" evidence="1">
    <location>
        <begin position="600"/>
        <end position="663"/>
    </location>
</feature>
<gene>
    <name evidence="3" type="ORF">AALO_G00006870</name>
</gene>
<dbReference type="PANTHER" id="PTHR21665">
    <property type="entry name" value="CATION CHANNEL SPERM-ASSOCIATED TARGETING SUBUNIT TAU"/>
    <property type="match status" value="1"/>
</dbReference>
<reference evidence="3 4" key="1">
    <citation type="submission" date="2020-10" db="EMBL/GenBank/DDBJ databases">
        <title>Chromosome-scale genome assembly of the Allis shad, Alosa alosa.</title>
        <authorList>
            <person name="Margot Z."/>
            <person name="Christophe K."/>
            <person name="Cabau C."/>
            <person name="Louis A."/>
            <person name="Berthelot C."/>
            <person name="Parey E."/>
            <person name="Roest Crollius H."/>
            <person name="Montfort J."/>
            <person name="Robinson-Rechavi M."/>
            <person name="Bucao C."/>
            <person name="Bouchez O."/>
            <person name="Gislard M."/>
            <person name="Lluch J."/>
            <person name="Milhes M."/>
            <person name="Lampietro C."/>
            <person name="Lopez Roques C."/>
            <person name="Donnadieu C."/>
            <person name="Braasch I."/>
            <person name="Desvignes T."/>
            <person name="Postlethwait J."/>
            <person name="Bobe J."/>
            <person name="Guiguen Y."/>
        </authorList>
    </citation>
    <scope>NUCLEOTIDE SEQUENCE [LARGE SCALE GENOMIC DNA]</scope>
    <source>
        <strain evidence="3">M-15738</strain>
        <tissue evidence="3">Blood</tissue>
    </source>
</reference>
<proteinExistence type="predicted"/>
<dbReference type="AlphaFoldDB" id="A0AAV6HI44"/>
<dbReference type="InterPro" id="IPR035892">
    <property type="entry name" value="C2_domain_sf"/>
</dbReference>
<evidence type="ECO:0000256" key="1">
    <source>
        <dbReference type="SAM" id="MobiDB-lite"/>
    </source>
</evidence>
<protein>
    <recommendedName>
        <fullName evidence="2">C2 domain-containing protein</fullName>
    </recommendedName>
</protein>
<feature type="domain" description="C2" evidence="2">
    <location>
        <begin position="56"/>
        <end position="192"/>
    </location>
</feature>
<feature type="compositionally biased region" description="Polar residues" evidence="1">
    <location>
        <begin position="620"/>
        <end position="632"/>
    </location>
</feature>
<organism evidence="3 4">
    <name type="scientific">Alosa alosa</name>
    <name type="common">allis shad</name>
    <dbReference type="NCBI Taxonomy" id="278164"/>
    <lineage>
        <taxon>Eukaryota</taxon>
        <taxon>Metazoa</taxon>
        <taxon>Chordata</taxon>
        <taxon>Craniata</taxon>
        <taxon>Vertebrata</taxon>
        <taxon>Euteleostomi</taxon>
        <taxon>Actinopterygii</taxon>
        <taxon>Neopterygii</taxon>
        <taxon>Teleostei</taxon>
        <taxon>Clupei</taxon>
        <taxon>Clupeiformes</taxon>
        <taxon>Clupeoidei</taxon>
        <taxon>Clupeidae</taxon>
        <taxon>Alosa</taxon>
    </lineage>
</organism>
<comment type="caution">
    <text evidence="3">The sequence shown here is derived from an EMBL/GenBank/DDBJ whole genome shotgun (WGS) entry which is preliminary data.</text>
</comment>
<dbReference type="Pfam" id="PF15729">
    <property type="entry name" value="CTSRT"/>
    <property type="match status" value="1"/>
</dbReference>
<dbReference type="InterPro" id="IPR031462">
    <property type="entry name" value="CTSRT"/>
</dbReference>
<dbReference type="EMBL" id="JADWDJ010000001">
    <property type="protein sequence ID" value="KAG5285740.1"/>
    <property type="molecule type" value="Genomic_DNA"/>
</dbReference>
<feature type="region of interest" description="Disordered" evidence="1">
    <location>
        <begin position="428"/>
        <end position="584"/>
    </location>
</feature>
<evidence type="ECO:0000259" key="2">
    <source>
        <dbReference type="PROSITE" id="PS50004"/>
    </source>
</evidence>
<feature type="compositionally biased region" description="Polar residues" evidence="1">
    <location>
        <begin position="466"/>
        <end position="479"/>
    </location>
</feature>
<dbReference type="Proteomes" id="UP000823561">
    <property type="component" value="Chromosome 1"/>
</dbReference>